<evidence type="ECO:0000256" key="3">
    <source>
        <dbReference type="ARBA" id="ARBA00023163"/>
    </source>
</evidence>
<proteinExistence type="predicted"/>
<organism evidence="5 6">
    <name type="scientific">Acetobacter cibinongensis</name>
    <dbReference type="NCBI Taxonomy" id="146475"/>
    <lineage>
        <taxon>Bacteria</taxon>
        <taxon>Pseudomonadati</taxon>
        <taxon>Pseudomonadota</taxon>
        <taxon>Alphaproteobacteria</taxon>
        <taxon>Acetobacterales</taxon>
        <taxon>Acetobacteraceae</taxon>
        <taxon>Acetobacter</taxon>
    </lineage>
</organism>
<protein>
    <recommendedName>
        <fullName evidence="4">HTH cro/C1-type domain-containing protein</fullName>
    </recommendedName>
</protein>
<dbReference type="SUPFAM" id="SSF51306">
    <property type="entry name" value="LexA/Signal peptidase"/>
    <property type="match status" value="1"/>
</dbReference>
<dbReference type="Pfam" id="PF00717">
    <property type="entry name" value="Peptidase_S24"/>
    <property type="match status" value="1"/>
</dbReference>
<name>A0A1Z5YTF2_9PROT</name>
<evidence type="ECO:0000313" key="6">
    <source>
        <dbReference type="Proteomes" id="UP000196086"/>
    </source>
</evidence>
<dbReference type="Proteomes" id="UP000196086">
    <property type="component" value="Unassembled WGS sequence"/>
</dbReference>
<keyword evidence="3" id="KW-0804">Transcription</keyword>
<dbReference type="PROSITE" id="PS50943">
    <property type="entry name" value="HTH_CROC1"/>
    <property type="match status" value="1"/>
</dbReference>
<reference evidence="5 6" key="1">
    <citation type="submission" date="2014-06" db="EMBL/GenBank/DDBJ databases">
        <authorList>
            <person name="Ju J."/>
            <person name="Zhang J."/>
        </authorList>
    </citation>
    <scope>NUCLEOTIDE SEQUENCE [LARGE SCALE GENOMIC DNA]</scope>
    <source>
        <strain evidence="5 6">DsW_47</strain>
    </source>
</reference>
<evidence type="ECO:0000256" key="2">
    <source>
        <dbReference type="ARBA" id="ARBA00023125"/>
    </source>
</evidence>
<dbReference type="AlphaFoldDB" id="A0A1Z5YTF2"/>
<dbReference type="InterPro" id="IPR015927">
    <property type="entry name" value="Peptidase_S24_S26A/B/C"/>
</dbReference>
<comment type="caution">
    <text evidence="5">The sequence shown here is derived from an EMBL/GenBank/DDBJ whole genome shotgun (WGS) entry which is preliminary data.</text>
</comment>
<dbReference type="EMBL" id="JOMQ01000044">
    <property type="protein sequence ID" value="OUJ01553.1"/>
    <property type="molecule type" value="Genomic_DNA"/>
</dbReference>
<dbReference type="InterPro" id="IPR001387">
    <property type="entry name" value="Cro/C1-type_HTH"/>
</dbReference>
<dbReference type="Gene3D" id="1.10.260.40">
    <property type="entry name" value="lambda repressor-like DNA-binding domains"/>
    <property type="match status" value="1"/>
</dbReference>
<dbReference type="GO" id="GO:0003677">
    <property type="term" value="F:DNA binding"/>
    <property type="evidence" value="ECO:0007669"/>
    <property type="project" value="UniProtKB-KW"/>
</dbReference>
<dbReference type="InterPro" id="IPR010982">
    <property type="entry name" value="Lambda_DNA-bd_dom_sf"/>
</dbReference>
<keyword evidence="1" id="KW-0805">Transcription regulation</keyword>
<accession>A0A1Z5YTF2</accession>
<dbReference type="CDD" id="cd06529">
    <property type="entry name" value="S24_LexA-like"/>
    <property type="match status" value="1"/>
</dbReference>
<dbReference type="InterPro" id="IPR036286">
    <property type="entry name" value="LexA/Signal_pep-like_sf"/>
</dbReference>
<gene>
    <name evidence="5" type="ORF">HK14_08970</name>
</gene>
<dbReference type="PANTHER" id="PTHR40661:SF3">
    <property type="entry name" value="FELS-1 PROPHAGE TRANSCRIPTIONAL REGULATOR"/>
    <property type="match status" value="1"/>
</dbReference>
<evidence type="ECO:0000313" key="5">
    <source>
        <dbReference type="EMBL" id="OUJ01553.1"/>
    </source>
</evidence>
<dbReference type="CDD" id="cd00093">
    <property type="entry name" value="HTH_XRE"/>
    <property type="match status" value="1"/>
</dbReference>
<feature type="domain" description="HTH cro/C1-type" evidence="4">
    <location>
        <begin position="1"/>
        <end position="40"/>
    </location>
</feature>
<evidence type="ECO:0000256" key="1">
    <source>
        <dbReference type="ARBA" id="ARBA00023015"/>
    </source>
</evidence>
<keyword evidence="2" id="KW-0238">DNA-binding</keyword>
<dbReference type="Gene3D" id="2.10.109.10">
    <property type="entry name" value="Umud Fragment, subunit A"/>
    <property type="match status" value="1"/>
</dbReference>
<evidence type="ECO:0000259" key="4">
    <source>
        <dbReference type="PROSITE" id="PS50943"/>
    </source>
</evidence>
<dbReference type="PANTHER" id="PTHR40661">
    <property type="match status" value="1"/>
</dbReference>
<sequence>MAAASGVPLASLNSYIAGREMKAAVASRLADACGVSLEWLVTGRNSASDTPSLPVSAEGDESNFSDSLVEFDNYDIVLSAGHGYYPSGEKIQRTIHLQKSLLPNEITEHRKHVCALTVRGDSMQPSLDDGDLVLIRTDVESIKSGAIYAIRIDNSLLVKRLRLKANGNVEVVSDNPSYSTDELKAAEIRQMIRDGGTPAKIIGRVVWRSGAMTL</sequence>
<dbReference type="InterPro" id="IPR039418">
    <property type="entry name" value="LexA-like"/>
</dbReference>